<dbReference type="AlphaFoldDB" id="A0AAV3UR11"/>
<organism evidence="2 3">
    <name type="scientific">Haladaptatus pallidirubidus</name>
    <dbReference type="NCBI Taxonomy" id="1008152"/>
    <lineage>
        <taxon>Archaea</taxon>
        <taxon>Methanobacteriati</taxon>
        <taxon>Methanobacteriota</taxon>
        <taxon>Stenosarchaea group</taxon>
        <taxon>Halobacteria</taxon>
        <taxon>Halobacteriales</taxon>
        <taxon>Haladaptataceae</taxon>
        <taxon>Haladaptatus</taxon>
    </lineage>
</organism>
<dbReference type="EMBL" id="BAABKX010000030">
    <property type="protein sequence ID" value="GAA5065440.1"/>
    <property type="molecule type" value="Genomic_DNA"/>
</dbReference>
<feature type="compositionally biased region" description="Basic and acidic residues" evidence="1">
    <location>
        <begin position="13"/>
        <end position="24"/>
    </location>
</feature>
<evidence type="ECO:0000313" key="2">
    <source>
        <dbReference type="EMBL" id="GAA5065440.1"/>
    </source>
</evidence>
<proteinExistence type="predicted"/>
<comment type="caution">
    <text evidence="2">The sequence shown here is derived from an EMBL/GenBank/DDBJ whole genome shotgun (WGS) entry which is preliminary data.</text>
</comment>
<evidence type="ECO:0000256" key="1">
    <source>
        <dbReference type="SAM" id="MobiDB-lite"/>
    </source>
</evidence>
<reference evidence="2 3" key="1">
    <citation type="journal article" date="2019" name="Int. J. Syst. Evol. Microbiol.">
        <title>The Global Catalogue of Microorganisms (GCM) 10K type strain sequencing project: providing services to taxonomists for standard genome sequencing and annotation.</title>
        <authorList>
            <consortium name="The Broad Institute Genomics Platform"/>
            <consortium name="The Broad Institute Genome Sequencing Center for Infectious Disease"/>
            <person name="Wu L."/>
            <person name="Ma J."/>
        </authorList>
    </citation>
    <scope>NUCLEOTIDE SEQUENCE [LARGE SCALE GENOMIC DNA]</scope>
    <source>
        <strain evidence="2 3">JCM 17504</strain>
    </source>
</reference>
<evidence type="ECO:0000313" key="3">
    <source>
        <dbReference type="Proteomes" id="UP001501729"/>
    </source>
</evidence>
<dbReference type="Proteomes" id="UP001501729">
    <property type="component" value="Unassembled WGS sequence"/>
</dbReference>
<gene>
    <name evidence="2" type="ORF">GCM10025751_56370</name>
</gene>
<dbReference type="GeneID" id="68617245"/>
<protein>
    <recommendedName>
        <fullName evidence="4">SWIM-type domain-containing protein</fullName>
    </recommendedName>
</protein>
<feature type="region of interest" description="Disordered" evidence="1">
    <location>
        <begin position="1"/>
        <end position="24"/>
    </location>
</feature>
<evidence type="ECO:0008006" key="4">
    <source>
        <dbReference type="Google" id="ProtNLM"/>
    </source>
</evidence>
<name>A0AAV3UR11_9EURY</name>
<dbReference type="RefSeq" id="WP_227779097.1">
    <property type="nucleotide sequence ID" value="NZ_BAABKX010000030.1"/>
</dbReference>
<accession>A0AAV3UR11</accession>
<sequence>MLVPSLSEPAYQKSKDQDTAETAQKRAQWEQFSFDVKALGMVNVTNESHKNPAKHQYVVTLDDVTGDAMACTCSHHVHRNAFYKHMTAVENATDDGYLMRFCQRTAKTMLNWQSATVTASVVSRTVHA</sequence>
<keyword evidence="3" id="KW-1185">Reference proteome</keyword>